<dbReference type="AlphaFoldDB" id="A0AAX6LIU5"/>
<evidence type="ECO:0000313" key="6">
    <source>
        <dbReference type="EMBL" id="MDF2314424.1"/>
    </source>
</evidence>
<dbReference type="InterPro" id="IPR029044">
    <property type="entry name" value="Nucleotide-diphossugar_trans"/>
</dbReference>
<organism evidence="6 7">
    <name type="scientific">Lactiplantibacillus pentosus</name>
    <name type="common">Lactobacillus pentosus</name>
    <dbReference type="NCBI Taxonomy" id="1589"/>
    <lineage>
        <taxon>Bacteria</taxon>
        <taxon>Bacillati</taxon>
        <taxon>Bacillota</taxon>
        <taxon>Bacilli</taxon>
        <taxon>Lactobacillales</taxon>
        <taxon>Lactobacillaceae</taxon>
        <taxon>Lactiplantibacillus</taxon>
    </lineage>
</organism>
<gene>
    <name evidence="6" type="ORF">OOJ94_16615</name>
</gene>
<reference evidence="6" key="1">
    <citation type="submission" date="2022-11" db="EMBL/GenBank/DDBJ databases">
        <authorList>
            <person name="Wang Z."/>
        </authorList>
    </citation>
    <scope>NUCLEOTIDE SEQUENCE</scope>
    <source>
        <strain evidence="6">P2000</strain>
    </source>
</reference>
<accession>A0AAX6LIU5</accession>
<dbReference type="Pfam" id="PF00535">
    <property type="entry name" value="Glycos_transf_2"/>
    <property type="match status" value="1"/>
</dbReference>
<protein>
    <submittedName>
        <fullName evidence="6">Glycosyltransferase</fullName>
        <ecNumber evidence="6">2.4.-.-</ecNumber>
    </submittedName>
</protein>
<keyword evidence="4 6" id="KW-0808">Transferase</keyword>
<evidence type="ECO:0000313" key="7">
    <source>
        <dbReference type="Proteomes" id="UP001151834"/>
    </source>
</evidence>
<dbReference type="EC" id="2.4.-.-" evidence="6"/>
<comment type="pathway">
    <text evidence="1">Cell wall biogenesis; cell wall polysaccharide biosynthesis.</text>
</comment>
<dbReference type="RefSeq" id="WP_053566553.1">
    <property type="nucleotide sequence ID" value="NZ_JAPEQV010000034.1"/>
</dbReference>
<dbReference type="PANTHER" id="PTHR43179:SF12">
    <property type="entry name" value="GALACTOFURANOSYLTRANSFERASE GLFT2"/>
    <property type="match status" value="1"/>
</dbReference>
<evidence type="ECO:0000259" key="5">
    <source>
        <dbReference type="Pfam" id="PF00535"/>
    </source>
</evidence>
<name>A0AAX6LIU5_LACPE</name>
<comment type="similarity">
    <text evidence="2">Belongs to the glycosyltransferase 2 family.</text>
</comment>
<dbReference type="PANTHER" id="PTHR43179">
    <property type="entry name" value="RHAMNOSYLTRANSFERASE WBBL"/>
    <property type="match status" value="1"/>
</dbReference>
<comment type="caution">
    <text evidence="6">The sequence shown here is derived from an EMBL/GenBank/DDBJ whole genome shotgun (WGS) entry which is preliminary data.</text>
</comment>
<sequence length="315" mass="36173">MENYNLNKIGAIIITYNPDVPRLRLNIKAICPQVGLVLIVDNGSNNIGMFDSINFSKNVKILKLGENKGIAAAQNAGIRYLEENDYDWVVTLDQDSVMPSEALEKMTATNQFKNKKTGILAAQYNDSKWTDAQRRLKVEFNDNVIEKLRVIASGNLVRIAAWNFVGGFDEWMFIDQVDFDFNAKMVLAGYKVWQVNSVVMNHAVGEVIQKPILSRILLFPKSAIFADHSAFREYYIQRNTIIYAKRYPEFRRHRLQSLVSMVQSRRILVYSGPHFKKLAAAWRGIVDGVKYDPTKDKQFAEFRLKCKKVESLNDY</sequence>
<evidence type="ECO:0000256" key="4">
    <source>
        <dbReference type="ARBA" id="ARBA00022679"/>
    </source>
</evidence>
<feature type="domain" description="Glycosyltransferase 2-like" evidence="5">
    <location>
        <begin position="12"/>
        <end position="134"/>
    </location>
</feature>
<dbReference type="InterPro" id="IPR001173">
    <property type="entry name" value="Glyco_trans_2-like"/>
</dbReference>
<dbReference type="SUPFAM" id="SSF53448">
    <property type="entry name" value="Nucleotide-diphospho-sugar transferases"/>
    <property type="match status" value="1"/>
</dbReference>
<proteinExistence type="inferred from homology"/>
<reference evidence="6" key="2">
    <citation type="journal article" date="2023" name="Front Nutr">
        <title>Lactiplantibacillus pentosus P2020 protects the hyperuricemia and renal inflammation in mice.</title>
        <authorList>
            <person name="Wang Z."/>
            <person name="Song L."/>
            <person name="Li X."/>
            <person name="Xiao Y."/>
            <person name="Huang Y."/>
            <person name="Zhang Y."/>
            <person name="Li J."/>
            <person name="Li M."/>
            <person name="Ren Z."/>
        </authorList>
    </citation>
    <scope>NUCLEOTIDE SEQUENCE</scope>
    <source>
        <strain evidence="6">P2000</strain>
    </source>
</reference>
<evidence type="ECO:0000256" key="2">
    <source>
        <dbReference type="ARBA" id="ARBA00006739"/>
    </source>
</evidence>
<evidence type="ECO:0000256" key="1">
    <source>
        <dbReference type="ARBA" id="ARBA00004776"/>
    </source>
</evidence>
<dbReference type="Proteomes" id="UP001151834">
    <property type="component" value="Unassembled WGS sequence"/>
</dbReference>
<evidence type="ECO:0000256" key="3">
    <source>
        <dbReference type="ARBA" id="ARBA00022676"/>
    </source>
</evidence>
<dbReference type="EMBL" id="JAPEQV010000034">
    <property type="protein sequence ID" value="MDF2314424.1"/>
    <property type="molecule type" value="Genomic_DNA"/>
</dbReference>
<keyword evidence="3 6" id="KW-0328">Glycosyltransferase</keyword>
<dbReference type="Gene3D" id="3.90.550.10">
    <property type="entry name" value="Spore Coat Polysaccharide Biosynthesis Protein SpsA, Chain A"/>
    <property type="match status" value="1"/>
</dbReference>
<dbReference type="GO" id="GO:0016757">
    <property type="term" value="F:glycosyltransferase activity"/>
    <property type="evidence" value="ECO:0007669"/>
    <property type="project" value="UniProtKB-KW"/>
</dbReference>